<reference evidence="1 2" key="1">
    <citation type="submission" date="2024-04" db="EMBL/GenBank/DDBJ databases">
        <title>Tritrichomonas musculus Genome.</title>
        <authorList>
            <person name="Alves-Ferreira E."/>
            <person name="Grigg M."/>
            <person name="Lorenzi H."/>
            <person name="Galac M."/>
        </authorList>
    </citation>
    <scope>NUCLEOTIDE SEQUENCE [LARGE SCALE GENOMIC DNA]</scope>
    <source>
        <strain evidence="1 2">EAF2021</strain>
    </source>
</reference>
<sequence length="239" mass="27245">MEVVVNTSPCNHDKKSPRVCNKQQPFVDQHEKFLANLSEKPPDCIMFFSAINPPELHLSNQQTSITELRSSNGPSIYFDDPTNQPSDLVFYEIQTKNNIFNTSFINQTNVISIPSQSKCLVQYHPYVTSCGHFTTVCSGSGCPKSGTVSSCSNIKNVKQMKEYLQLIISGNKNLRFNKKTLHYFYNLLAGMFCWSPLTRDEKRNKNLVFQKLFKNRNLVIDSINKYPSIIEQVFIIKGA</sequence>
<proteinExistence type="predicted"/>
<evidence type="ECO:0000313" key="2">
    <source>
        <dbReference type="Proteomes" id="UP001470230"/>
    </source>
</evidence>
<name>A0ABR2HG74_9EUKA</name>
<keyword evidence="2" id="KW-1185">Reference proteome</keyword>
<dbReference type="EMBL" id="JAPFFF010000029">
    <property type="protein sequence ID" value="KAK8846406.1"/>
    <property type="molecule type" value="Genomic_DNA"/>
</dbReference>
<organism evidence="1 2">
    <name type="scientific">Tritrichomonas musculus</name>
    <dbReference type="NCBI Taxonomy" id="1915356"/>
    <lineage>
        <taxon>Eukaryota</taxon>
        <taxon>Metamonada</taxon>
        <taxon>Parabasalia</taxon>
        <taxon>Tritrichomonadida</taxon>
        <taxon>Tritrichomonadidae</taxon>
        <taxon>Tritrichomonas</taxon>
    </lineage>
</organism>
<comment type="caution">
    <text evidence="1">The sequence shown here is derived from an EMBL/GenBank/DDBJ whole genome shotgun (WGS) entry which is preliminary data.</text>
</comment>
<dbReference type="Proteomes" id="UP001470230">
    <property type="component" value="Unassembled WGS sequence"/>
</dbReference>
<evidence type="ECO:0000313" key="1">
    <source>
        <dbReference type="EMBL" id="KAK8846406.1"/>
    </source>
</evidence>
<gene>
    <name evidence="1" type="ORF">M9Y10_020424</name>
</gene>
<accession>A0ABR2HG74</accession>
<protein>
    <submittedName>
        <fullName evidence="1">Uncharacterized protein</fullName>
    </submittedName>
</protein>